<evidence type="ECO:0000313" key="8">
    <source>
        <dbReference type="Proteomes" id="UP001153737"/>
    </source>
</evidence>
<keyword evidence="3" id="KW-0832">Ubl conjugation</keyword>
<dbReference type="GO" id="GO:0031573">
    <property type="term" value="P:mitotic intra-S DNA damage checkpoint signaling"/>
    <property type="evidence" value="ECO:0007669"/>
    <property type="project" value="TreeGrafter"/>
</dbReference>
<keyword evidence="4" id="KW-0539">Nucleus</keyword>
<feature type="region of interest" description="Disordered" evidence="6">
    <location>
        <begin position="782"/>
        <end position="811"/>
    </location>
</feature>
<evidence type="ECO:0000256" key="4">
    <source>
        <dbReference type="ARBA" id="ARBA00023242"/>
    </source>
</evidence>
<dbReference type="Pfam" id="PF14631">
    <property type="entry name" value="FancD2"/>
    <property type="match status" value="1"/>
</dbReference>
<comment type="similarity">
    <text evidence="5">Belongs to the Fanconi anemia protein FANCD2 family.</text>
</comment>
<organism evidence="7 8">
    <name type="scientific">Phaedon cochleariae</name>
    <name type="common">Mustard beetle</name>
    <dbReference type="NCBI Taxonomy" id="80249"/>
    <lineage>
        <taxon>Eukaryota</taxon>
        <taxon>Metazoa</taxon>
        <taxon>Ecdysozoa</taxon>
        <taxon>Arthropoda</taxon>
        <taxon>Hexapoda</taxon>
        <taxon>Insecta</taxon>
        <taxon>Pterygota</taxon>
        <taxon>Neoptera</taxon>
        <taxon>Endopterygota</taxon>
        <taxon>Coleoptera</taxon>
        <taxon>Polyphaga</taxon>
        <taxon>Cucujiformia</taxon>
        <taxon>Chrysomeloidea</taxon>
        <taxon>Chrysomelidae</taxon>
        <taxon>Chrysomelinae</taxon>
        <taxon>Chrysomelini</taxon>
        <taxon>Phaedon</taxon>
    </lineage>
</organism>
<keyword evidence="2" id="KW-1017">Isopeptide bond</keyword>
<dbReference type="Gene3D" id="1.25.10.10">
    <property type="entry name" value="Leucine-rich Repeat Variant"/>
    <property type="match status" value="1"/>
</dbReference>
<reference evidence="7" key="1">
    <citation type="submission" date="2022-01" db="EMBL/GenBank/DDBJ databases">
        <authorList>
            <person name="King R."/>
        </authorList>
    </citation>
    <scope>NUCLEOTIDE SEQUENCE</scope>
</reference>
<protein>
    <recommendedName>
        <fullName evidence="9">Fanconi anemia group D2 protein</fullName>
    </recommendedName>
</protein>
<evidence type="ECO:0000313" key="7">
    <source>
        <dbReference type="EMBL" id="CAH1173893.1"/>
    </source>
</evidence>
<keyword evidence="8" id="KW-1185">Reference proteome</keyword>
<dbReference type="GO" id="GO:0005634">
    <property type="term" value="C:nucleus"/>
    <property type="evidence" value="ECO:0007669"/>
    <property type="project" value="UniProtKB-SubCell"/>
</dbReference>
<dbReference type="InterPro" id="IPR029448">
    <property type="entry name" value="FANCD2"/>
</dbReference>
<comment type="subcellular location">
    <subcellularLocation>
        <location evidence="1">Nucleus</location>
    </subcellularLocation>
</comment>
<evidence type="ECO:0000256" key="3">
    <source>
        <dbReference type="ARBA" id="ARBA00022843"/>
    </source>
</evidence>
<dbReference type="GO" id="GO:0000793">
    <property type="term" value="C:condensed chromosome"/>
    <property type="evidence" value="ECO:0007669"/>
    <property type="project" value="TreeGrafter"/>
</dbReference>
<dbReference type="InterPro" id="IPR011989">
    <property type="entry name" value="ARM-like"/>
</dbReference>
<evidence type="ECO:0000256" key="6">
    <source>
        <dbReference type="SAM" id="MobiDB-lite"/>
    </source>
</evidence>
<dbReference type="AlphaFoldDB" id="A0A9P0DP34"/>
<dbReference type="PANTHER" id="PTHR32086">
    <property type="entry name" value="FANCONI ANEMIA GROUP D2 PROTEIN"/>
    <property type="match status" value="1"/>
</dbReference>
<name>A0A9P0DP34_PHACE</name>
<dbReference type="GO" id="GO:1990918">
    <property type="term" value="P:double-strand break repair involved in meiotic recombination"/>
    <property type="evidence" value="ECO:0007669"/>
    <property type="project" value="TreeGrafter"/>
</dbReference>
<sequence length="1273" mass="144834">MLKNSQNPQHYLTSTFKYELQELGIQLNLEDANVPHILYKEQALVVRDLEKHFNNDNDRIKGFLNGLKEMCKNEKYFHKALLLTNLKKENEESFSGRCGQIEQESLFRIFLRVNCLQKEVMNLLLNEMTIVSSESEEDTSWLHLLLSPLRYLSFLKDPDILTAKLTDILEVASYPAQLEILDSIPEIIPDNQYHETAKQLCKLLDEDDALIGAVIDCLNSLDLDADIRLEIHERILSRIASGTTLKIFPILLAFLLTDCNPQNCVQTLMKIRNTMETVMLSTDRSNEKDSCKILIFNKLQSFTLSTKTISESWLNMISNIKSHSDHKAIDYLILFMLHSTMIPKKKIIESMFRKRVHSGFFKISQMERMFDKYLPHQLLKDYFESIVEIGCSLLRSSNDQTITEFATSLFQILFSHEYTEIVNHREMLNSLMVLTGSNDKKTVSNVLKIISSFLDDSEKLRQHTSYLMRLLEKLDSLDLKDVKVVFEILCSLTCGPDAPDSLSGLKDEIHMIIRKQLYSSKKSIKHRGIISAVVMARNIVQIPKDTDFATPSPKGTIKSIMDLPRGPAKEAGALLELAITCTSGCSELMGLYYDQLASMLVANHHIDKLFMSWLYETVTANFQDKYIVSVLPQNEDHMHITAQYLLNSPTEMETIEMGVNIAGPVLKKNPSILLLAPHFRLVRLLHYRLQDGDLSSLDALLGCMVALPELNDIDDFDSDQMKEVADCLFHCANWFREVISGFVTKNKRYLRSKVIRRLEDLVDVEMKLQRCLEKVPDHKLPSSYFNDGTEHNKQPIPPSKNESKIRNPKKKLKTAETINELDDTATMTIRPSQGKRKKSSKVISAENVIQFRDLDTDIVLLLKYPLRTSDDCTQITTQSATLKIEHLNFLLKDLVSKLFVCTQNKDVGLSHLNEVIPLHLIKDASVHILPHLDMHIKAIVIKINKLLEDSDGILDAPEMFTTEALNEKTCFGLILEAFHLIFGWTGFHNSTNLEVLKLLLKSMKSTDQSQTLNSANKLITEFISRLSGYSSQCLELSQGVHLMKTMQSLYSLTTPDNDVQKKIVSISGKLLSKHWYNSKGVLDSGRSSILNIDILIKVYLSSASSKTIAGLIGTLQDQVKSLNAKDDSLMMLPSINKQNFHVFYNGLCSALLNRIKTEVQSLSNAQHLELWSTTSLSMHGLMTIAKAQETKTNLTCFLKKSIGILKVFLSHGIPILEMMLRSKPDEVVSIFKSMQSSTRFLHHLCCYTKFTKDASLMAYVPQFRLTLETLVYR</sequence>
<evidence type="ECO:0000256" key="2">
    <source>
        <dbReference type="ARBA" id="ARBA00022499"/>
    </source>
</evidence>
<reference evidence="7" key="2">
    <citation type="submission" date="2022-10" db="EMBL/GenBank/DDBJ databases">
        <authorList>
            <consortium name="ENA_rothamsted_submissions"/>
            <consortium name="culmorum"/>
            <person name="King R."/>
        </authorList>
    </citation>
    <scope>NUCLEOTIDE SEQUENCE</scope>
</reference>
<accession>A0A9P0DP34</accession>
<dbReference type="OrthoDB" id="27031at2759"/>
<dbReference type="GO" id="GO:0070182">
    <property type="term" value="F:DNA polymerase binding"/>
    <property type="evidence" value="ECO:0007669"/>
    <property type="project" value="TreeGrafter"/>
</dbReference>
<proteinExistence type="inferred from homology"/>
<dbReference type="GO" id="GO:0036297">
    <property type="term" value="P:interstrand cross-link repair"/>
    <property type="evidence" value="ECO:0007669"/>
    <property type="project" value="TreeGrafter"/>
</dbReference>
<dbReference type="Proteomes" id="UP001153737">
    <property type="component" value="Chromosome 6"/>
</dbReference>
<dbReference type="GO" id="GO:0007129">
    <property type="term" value="P:homologous chromosome pairing at meiosis"/>
    <property type="evidence" value="ECO:0007669"/>
    <property type="project" value="TreeGrafter"/>
</dbReference>
<evidence type="ECO:0008006" key="9">
    <source>
        <dbReference type="Google" id="ProtNLM"/>
    </source>
</evidence>
<dbReference type="EMBL" id="OU896712">
    <property type="protein sequence ID" value="CAH1173893.1"/>
    <property type="molecule type" value="Genomic_DNA"/>
</dbReference>
<evidence type="ECO:0000256" key="5">
    <source>
        <dbReference type="ARBA" id="ARBA00093456"/>
    </source>
</evidence>
<gene>
    <name evidence="7" type="ORF">PHAECO_LOCUS9926</name>
</gene>
<dbReference type="PANTHER" id="PTHR32086:SF0">
    <property type="entry name" value="FANCONI ANEMIA GROUP D2 PROTEIN"/>
    <property type="match status" value="1"/>
</dbReference>
<evidence type="ECO:0000256" key="1">
    <source>
        <dbReference type="ARBA" id="ARBA00004123"/>
    </source>
</evidence>